<dbReference type="GO" id="GO:0043531">
    <property type="term" value="F:ADP binding"/>
    <property type="evidence" value="ECO:0007669"/>
    <property type="project" value="InterPro"/>
</dbReference>
<accession>A0A9Q1QR14</accession>
<evidence type="ECO:0000259" key="6">
    <source>
        <dbReference type="Pfam" id="PF00931"/>
    </source>
</evidence>
<dbReference type="SUPFAM" id="SSF52058">
    <property type="entry name" value="L domain-like"/>
    <property type="match status" value="2"/>
</dbReference>
<evidence type="ECO:0000259" key="8">
    <source>
        <dbReference type="Pfam" id="PF25019"/>
    </source>
</evidence>
<dbReference type="GO" id="GO:0005524">
    <property type="term" value="F:ATP binding"/>
    <property type="evidence" value="ECO:0007669"/>
    <property type="project" value="UniProtKB-KW"/>
</dbReference>
<evidence type="ECO:0000256" key="3">
    <source>
        <dbReference type="ARBA" id="ARBA00022741"/>
    </source>
</evidence>
<evidence type="ECO:0000256" key="2">
    <source>
        <dbReference type="ARBA" id="ARBA00022737"/>
    </source>
</evidence>
<keyword evidence="4" id="KW-0611">Plant defense</keyword>
<evidence type="ECO:0000259" key="7">
    <source>
        <dbReference type="Pfam" id="PF18052"/>
    </source>
</evidence>
<comment type="caution">
    <text evidence="9">The sequence shown here is derived from an EMBL/GenBank/DDBJ whole genome shotgun (WGS) entry which is preliminary data.</text>
</comment>
<dbReference type="SUPFAM" id="SSF52540">
    <property type="entry name" value="P-loop containing nucleoside triphosphate hydrolases"/>
    <property type="match status" value="1"/>
</dbReference>
<keyword evidence="3" id="KW-0547">Nucleotide-binding</keyword>
<keyword evidence="10" id="KW-1185">Reference proteome</keyword>
<evidence type="ECO:0000313" key="10">
    <source>
        <dbReference type="Proteomes" id="UP001153076"/>
    </source>
</evidence>
<dbReference type="InterPro" id="IPR056789">
    <property type="entry name" value="LRR_R13L1-DRL21"/>
</dbReference>
<proteinExistence type="predicted"/>
<dbReference type="Pfam" id="PF25019">
    <property type="entry name" value="LRR_R13L1-DRL21"/>
    <property type="match status" value="1"/>
</dbReference>
<dbReference type="Proteomes" id="UP001153076">
    <property type="component" value="Unassembled WGS sequence"/>
</dbReference>
<evidence type="ECO:0000256" key="1">
    <source>
        <dbReference type="ARBA" id="ARBA00022614"/>
    </source>
</evidence>
<dbReference type="InterPro" id="IPR002182">
    <property type="entry name" value="NB-ARC"/>
</dbReference>
<evidence type="ECO:0000313" key="9">
    <source>
        <dbReference type="EMBL" id="KAJ8452143.1"/>
    </source>
</evidence>
<protein>
    <submittedName>
        <fullName evidence="9">Uncharacterized protein</fullName>
    </submittedName>
</protein>
<keyword evidence="2" id="KW-0677">Repeat</keyword>
<gene>
    <name evidence="9" type="ORF">Cgig2_016724</name>
</gene>
<dbReference type="PANTHER" id="PTHR36766:SF40">
    <property type="entry name" value="DISEASE RESISTANCE PROTEIN RGA3"/>
    <property type="match status" value="1"/>
</dbReference>
<name>A0A9Q1QR14_9CARY</name>
<dbReference type="PANTHER" id="PTHR36766">
    <property type="entry name" value="PLANT BROAD-SPECTRUM MILDEW RESISTANCE PROTEIN RPW8"/>
    <property type="match status" value="1"/>
</dbReference>
<feature type="domain" description="R13L1/DRL21-like LRR repeat region" evidence="8">
    <location>
        <begin position="581"/>
        <end position="714"/>
    </location>
</feature>
<dbReference type="OrthoDB" id="1749024at2759"/>
<dbReference type="Gene3D" id="3.40.50.300">
    <property type="entry name" value="P-loop containing nucleotide triphosphate hydrolases"/>
    <property type="match status" value="1"/>
</dbReference>
<dbReference type="Pfam" id="PF00931">
    <property type="entry name" value="NB-ARC"/>
    <property type="match status" value="1"/>
</dbReference>
<dbReference type="AlphaFoldDB" id="A0A9Q1QR14"/>
<feature type="domain" description="NB-ARC" evidence="6">
    <location>
        <begin position="217"/>
        <end position="342"/>
    </location>
</feature>
<organism evidence="9 10">
    <name type="scientific">Carnegiea gigantea</name>
    <dbReference type="NCBI Taxonomy" id="171969"/>
    <lineage>
        <taxon>Eukaryota</taxon>
        <taxon>Viridiplantae</taxon>
        <taxon>Streptophyta</taxon>
        <taxon>Embryophyta</taxon>
        <taxon>Tracheophyta</taxon>
        <taxon>Spermatophyta</taxon>
        <taxon>Magnoliopsida</taxon>
        <taxon>eudicotyledons</taxon>
        <taxon>Gunneridae</taxon>
        <taxon>Pentapetalae</taxon>
        <taxon>Caryophyllales</taxon>
        <taxon>Cactineae</taxon>
        <taxon>Cactaceae</taxon>
        <taxon>Cactoideae</taxon>
        <taxon>Echinocereeae</taxon>
        <taxon>Carnegiea</taxon>
    </lineage>
</organism>
<dbReference type="Gene3D" id="3.80.10.10">
    <property type="entry name" value="Ribonuclease Inhibitor"/>
    <property type="match status" value="3"/>
</dbReference>
<dbReference type="Pfam" id="PF18052">
    <property type="entry name" value="Rx_N"/>
    <property type="match status" value="1"/>
</dbReference>
<dbReference type="InterPro" id="IPR027417">
    <property type="entry name" value="P-loop_NTPase"/>
</dbReference>
<dbReference type="EMBL" id="JAKOGI010000006">
    <property type="protein sequence ID" value="KAJ8452143.1"/>
    <property type="molecule type" value="Genomic_DNA"/>
</dbReference>
<keyword evidence="5" id="KW-0067">ATP-binding</keyword>
<dbReference type="GO" id="GO:0006952">
    <property type="term" value="P:defense response"/>
    <property type="evidence" value="ECO:0007669"/>
    <property type="project" value="UniProtKB-KW"/>
</dbReference>
<evidence type="ECO:0000256" key="5">
    <source>
        <dbReference type="ARBA" id="ARBA00022840"/>
    </source>
</evidence>
<dbReference type="GO" id="GO:0051707">
    <property type="term" value="P:response to other organism"/>
    <property type="evidence" value="ECO:0007669"/>
    <property type="project" value="UniProtKB-ARBA"/>
</dbReference>
<dbReference type="PRINTS" id="PR00364">
    <property type="entry name" value="DISEASERSIST"/>
</dbReference>
<dbReference type="InterPro" id="IPR041118">
    <property type="entry name" value="Rx_N"/>
</dbReference>
<dbReference type="InterPro" id="IPR032675">
    <property type="entry name" value="LRR_dom_sf"/>
</dbReference>
<evidence type="ECO:0000256" key="4">
    <source>
        <dbReference type="ARBA" id="ARBA00022821"/>
    </source>
</evidence>
<sequence>MEAIAVGLVKDFVADSAKSLLGAIISRIGNEIALAWGLKADLRNLQQELRRVDALLLGADNVGPSENTFLDDWVRKVRAVAYQAEDVLDEHAYEVLKRKLALNIQQRGQLRRPKTTVRFFFSWSSNPAVFRIRMAHRVRSLKESIGQVYADANHLGIKPINVASGQSTYDGGATHDAIVEDPLGVRRERPDHQGLIGRDHDQAQIIDLVRDASNTDQLLSVVGVFGMAGLGKTSLCRRISQTEELKGYFDEQIWICVSHDFTVKQLLNDMVKQVDPKANAISSIEAGIKRLQDKLKGKKYVLVLDDVWDTLVQKWEPLRSSLQDIGGAKGTTILVTSRMRETIANLKTLNCDLKRGIMNDPCIYALGFLTKKDDVDFDERGNVESCKMHDVVHTLARVVSREEYLCLSLTKDESVNGVASEIRHLSLDSEPSLSMELGNNLRTLIASSASIPRMEFIMGSKCLRALSMVNVGLVELPDSIGELKQLRYLDISENNKIKVLPEGLTKLYNLQTLRVGYTTFSATFQDNFPKLPQGFTKLVNLRHLSAADTSTRIGIPANLGALTRLQTLPILDLCNDLGGKISELGTLNKLKGRLTIMGLENVEIEEANKVNLGTKGNIAMLGLSWADSPGRNKDEEDKDEKVLGALQPHSNLGALDIRGYPLQMLPQWVMEMTGYGGNPLSRLVSLRITGCGAIEQLPSLKNLVALRSLFIENCTRLISPPDLEQLTSLQELRLIKLSSLPSISSNGSLESCTSLRQLKLHNCYAMKNLPNITPLVNLRWLAIVNCTKMTCLPVGISNLPNLELLEIGPFSPELTTFPFPDDINLLSKSLRTLAIHAQGMDEAINLPNQIQHLLYLWHLDIHGLNCSEALQGWLGNLTSLTTLSLRRLPCDFPPSLPSLENLVALQSLEIECCKLTSLPNLKCFPSLNRLILVGLKSLRKIDEDNACQSSSSLHELVLGDCDGLEDLPDFSHLPNLKNLKIEGIRMTCWPAGISNLSKLSSLSISPLSPELHAFPFPNDANLLPTSLSRLALNAKGMNKVTSLPDQIQGIPDLKALAITGFKCLEALPEWLGDLTSLRLLCLGNLPLVKCLPVMKRLTELKCLYISHCTHLKELYGSTTGSEWSKIKHIADVEIY</sequence>
<dbReference type="Gene3D" id="1.20.5.4130">
    <property type="match status" value="1"/>
</dbReference>
<keyword evidence="1" id="KW-0433">Leucine-rich repeat</keyword>
<reference evidence="9" key="1">
    <citation type="submission" date="2022-04" db="EMBL/GenBank/DDBJ databases">
        <title>Carnegiea gigantea Genome sequencing and assembly v2.</title>
        <authorList>
            <person name="Copetti D."/>
            <person name="Sanderson M.J."/>
            <person name="Burquez A."/>
            <person name="Wojciechowski M.F."/>
        </authorList>
    </citation>
    <scope>NUCLEOTIDE SEQUENCE</scope>
    <source>
        <strain evidence="9">SGP5-SGP5p</strain>
        <tissue evidence="9">Aerial part</tissue>
    </source>
</reference>
<feature type="domain" description="Disease resistance N-terminal" evidence="7">
    <location>
        <begin position="18"/>
        <end position="106"/>
    </location>
</feature>